<keyword evidence="1" id="KW-1133">Transmembrane helix</keyword>
<keyword evidence="1" id="KW-0812">Transmembrane</keyword>
<accession>A0A7Y8Y2M5</accession>
<keyword evidence="1" id="KW-0472">Membrane</keyword>
<dbReference type="Proteomes" id="UP000535020">
    <property type="component" value="Unassembled WGS sequence"/>
</dbReference>
<dbReference type="EMBL" id="JACBJI010000003">
    <property type="protein sequence ID" value="NYA70783.1"/>
    <property type="molecule type" value="Genomic_DNA"/>
</dbReference>
<keyword evidence="3" id="KW-1185">Reference proteome</keyword>
<feature type="transmembrane region" description="Helical" evidence="1">
    <location>
        <begin position="42"/>
        <end position="62"/>
    </location>
</feature>
<reference evidence="2 3" key="1">
    <citation type="submission" date="2020-07" db="EMBL/GenBank/DDBJ databases">
        <authorList>
            <person name="Sun Q."/>
        </authorList>
    </citation>
    <scope>NUCLEOTIDE SEQUENCE [LARGE SCALE GENOMIC DNA]</scope>
    <source>
        <strain evidence="2 3">MAH-1</strain>
    </source>
</reference>
<evidence type="ECO:0000313" key="3">
    <source>
        <dbReference type="Proteomes" id="UP000535020"/>
    </source>
</evidence>
<sequence>MKKMHFSFLGFSFERSKFVVLLLFWMFFICFIWPFVAHSYWFISVMISSAIFFAVLGVFQILRWIMVLLHLARASFVITVIYYVLTLLFALPATYIYSWFVPMSVWSFLGHYAVHILTPLMLISLVLGFSREDTEETYSK</sequence>
<name>A0A7Y8Y2M5_9FLAO</name>
<feature type="transmembrane region" description="Helical" evidence="1">
    <location>
        <begin position="74"/>
        <end position="97"/>
    </location>
</feature>
<dbReference type="AlphaFoldDB" id="A0A7Y8Y2M5"/>
<comment type="caution">
    <text evidence="2">The sequence shown here is derived from an EMBL/GenBank/DDBJ whole genome shotgun (WGS) entry which is preliminary data.</text>
</comment>
<organism evidence="2 3">
    <name type="scientific">Flavobacterium agri</name>
    <dbReference type="NCBI Taxonomy" id="2743471"/>
    <lineage>
        <taxon>Bacteria</taxon>
        <taxon>Pseudomonadati</taxon>
        <taxon>Bacteroidota</taxon>
        <taxon>Flavobacteriia</taxon>
        <taxon>Flavobacteriales</taxon>
        <taxon>Flavobacteriaceae</taxon>
        <taxon>Flavobacterium</taxon>
    </lineage>
</organism>
<evidence type="ECO:0000256" key="1">
    <source>
        <dbReference type="SAM" id="Phobius"/>
    </source>
</evidence>
<evidence type="ECO:0000313" key="2">
    <source>
        <dbReference type="EMBL" id="NYA70783.1"/>
    </source>
</evidence>
<dbReference type="RefSeq" id="WP_176005607.1">
    <property type="nucleotide sequence ID" value="NZ_JABWMI010000010.1"/>
</dbReference>
<proteinExistence type="predicted"/>
<feature type="transmembrane region" description="Helical" evidence="1">
    <location>
        <begin position="109"/>
        <end position="130"/>
    </location>
</feature>
<feature type="transmembrane region" description="Helical" evidence="1">
    <location>
        <begin position="18"/>
        <end position="36"/>
    </location>
</feature>
<protein>
    <submittedName>
        <fullName evidence="2">Uncharacterized protein</fullName>
    </submittedName>
</protein>
<gene>
    <name evidence="2" type="ORF">HZF10_07635</name>
</gene>